<dbReference type="GO" id="GO:0008270">
    <property type="term" value="F:zinc ion binding"/>
    <property type="evidence" value="ECO:0007669"/>
    <property type="project" value="UniProtKB-KW"/>
</dbReference>
<keyword evidence="11" id="KW-1185">Reference proteome</keyword>
<dbReference type="PANTHER" id="PTHR12190">
    <property type="entry name" value="A-KINASE ANCHOR PROTEIN AKAP 8"/>
    <property type="match status" value="1"/>
</dbReference>
<dbReference type="Pfam" id="PF04988">
    <property type="entry name" value="AKAP95"/>
    <property type="match status" value="1"/>
</dbReference>
<dbReference type="InterPro" id="IPR007071">
    <property type="entry name" value="AKAP95"/>
</dbReference>
<dbReference type="GO" id="GO:0003677">
    <property type="term" value="F:DNA binding"/>
    <property type="evidence" value="ECO:0007669"/>
    <property type="project" value="InterPro"/>
</dbReference>
<evidence type="ECO:0000313" key="10">
    <source>
        <dbReference type="EMBL" id="NWI91019.1"/>
    </source>
</evidence>
<comment type="similarity">
    <text evidence="7">Belongs to the AKAP95 family.</text>
</comment>
<evidence type="ECO:0000256" key="5">
    <source>
        <dbReference type="ARBA" id="ARBA00022833"/>
    </source>
</evidence>
<feature type="domain" description="C2H2 AKAP95-type" evidence="9">
    <location>
        <begin position="26"/>
        <end position="48"/>
    </location>
</feature>
<evidence type="ECO:0000259" key="9">
    <source>
        <dbReference type="PROSITE" id="PS51799"/>
    </source>
</evidence>
<keyword evidence="6" id="KW-0539">Nucleus</keyword>
<evidence type="ECO:0000256" key="1">
    <source>
        <dbReference type="ARBA" id="ARBA00004123"/>
    </source>
</evidence>
<organism evidence="10 11">
    <name type="scientific">Pitta sordida</name>
    <name type="common">Hooded pitta</name>
    <dbReference type="NCBI Taxonomy" id="9163"/>
    <lineage>
        <taxon>Eukaryota</taxon>
        <taxon>Metazoa</taxon>
        <taxon>Chordata</taxon>
        <taxon>Craniata</taxon>
        <taxon>Vertebrata</taxon>
        <taxon>Euteleostomi</taxon>
        <taxon>Archelosauria</taxon>
        <taxon>Archosauria</taxon>
        <taxon>Dinosauria</taxon>
        <taxon>Saurischia</taxon>
        <taxon>Theropoda</taxon>
        <taxon>Coelurosauria</taxon>
        <taxon>Aves</taxon>
        <taxon>Neognathae</taxon>
        <taxon>Neoaves</taxon>
        <taxon>Telluraves</taxon>
        <taxon>Australaves</taxon>
        <taxon>Passeriformes</taxon>
        <taxon>Pittidae</taxon>
        <taxon>Pitta</taxon>
    </lineage>
</organism>
<sequence length="203" mass="24013">VKKKREKQRRRDRMRDRAMDRIQFACSVCKFRSFEEEEIQRHLQSKFHKETLRYIGTKLPDKTVEFLQGLTETIPSGNSGGRDQESPNHLQPTNNPRDFSWLFPGAGIGQEHFFKRIEAAHCLACDMLIPAQNHLLQRHLRSAEHNRHRRLAAEQFKKTSLHVAKSVLNNKHIVKMLEKYLKVRPQRFRHRVPDRGRSRETSS</sequence>
<dbReference type="PANTHER" id="PTHR12190:SF6">
    <property type="entry name" value="A-KINASE ANCHOR PROTEIN 8"/>
    <property type="match status" value="1"/>
</dbReference>
<feature type="non-terminal residue" evidence="10">
    <location>
        <position position="1"/>
    </location>
</feature>
<feature type="compositionally biased region" description="Polar residues" evidence="8">
    <location>
        <begin position="87"/>
        <end position="96"/>
    </location>
</feature>
<proteinExistence type="inferred from homology"/>
<evidence type="ECO:0000256" key="4">
    <source>
        <dbReference type="ARBA" id="ARBA00022771"/>
    </source>
</evidence>
<dbReference type="GO" id="GO:0034237">
    <property type="term" value="F:protein kinase A regulatory subunit binding"/>
    <property type="evidence" value="ECO:0007669"/>
    <property type="project" value="TreeGrafter"/>
</dbReference>
<gene>
    <name evidence="10" type="primary">Akap8</name>
    <name evidence="10" type="ORF">PITSOR_R15315</name>
</gene>
<protein>
    <submittedName>
        <fullName evidence="10">AKAP8 protein</fullName>
    </submittedName>
</protein>
<evidence type="ECO:0000256" key="2">
    <source>
        <dbReference type="ARBA" id="ARBA00022723"/>
    </source>
</evidence>
<evidence type="ECO:0000256" key="3">
    <source>
        <dbReference type="ARBA" id="ARBA00022737"/>
    </source>
</evidence>
<keyword evidence="2" id="KW-0479">Metal-binding</keyword>
<name>A0A851F7Q7_PITSO</name>
<dbReference type="EMBL" id="WEKX01014308">
    <property type="protein sequence ID" value="NWI91019.1"/>
    <property type="molecule type" value="Genomic_DNA"/>
</dbReference>
<keyword evidence="4 7" id="KW-0863">Zinc-finger</keyword>
<accession>A0A851F7Q7</accession>
<dbReference type="OrthoDB" id="8923935at2759"/>
<dbReference type="PROSITE" id="PS51799">
    <property type="entry name" value="ZF_C2H2_AKAP95"/>
    <property type="match status" value="2"/>
</dbReference>
<comment type="caution">
    <text evidence="10">The sequence shown here is derived from an EMBL/GenBank/DDBJ whole genome shotgun (WGS) entry which is preliminary data.</text>
</comment>
<evidence type="ECO:0000256" key="8">
    <source>
        <dbReference type="SAM" id="MobiDB-lite"/>
    </source>
</evidence>
<dbReference type="GO" id="GO:0016363">
    <property type="term" value="C:nuclear matrix"/>
    <property type="evidence" value="ECO:0007669"/>
    <property type="project" value="TreeGrafter"/>
</dbReference>
<reference evidence="10" key="1">
    <citation type="submission" date="2019-10" db="EMBL/GenBank/DDBJ databases">
        <title>Bird 10,000 Genomes (B10K) Project - Family phase.</title>
        <authorList>
            <person name="Zhang G."/>
        </authorList>
    </citation>
    <scope>NUCLEOTIDE SEQUENCE</scope>
    <source>
        <strain evidence="10">B10K-DU-002-53</strain>
        <tissue evidence="10">Muscle</tissue>
    </source>
</reference>
<evidence type="ECO:0000256" key="7">
    <source>
        <dbReference type="PROSITE-ProRule" id="PRU01140"/>
    </source>
</evidence>
<feature type="region of interest" description="Disordered" evidence="8">
    <location>
        <begin position="72"/>
        <end position="96"/>
    </location>
</feature>
<dbReference type="Proteomes" id="UP000633448">
    <property type="component" value="Unassembled WGS sequence"/>
</dbReference>
<dbReference type="AlphaFoldDB" id="A0A851F7Q7"/>
<feature type="domain" description="C2H2 AKAP95-type" evidence="9">
    <location>
        <begin position="122"/>
        <end position="145"/>
    </location>
</feature>
<keyword evidence="5" id="KW-0862">Zinc</keyword>
<feature type="non-terminal residue" evidence="10">
    <location>
        <position position="203"/>
    </location>
</feature>
<evidence type="ECO:0000256" key="6">
    <source>
        <dbReference type="ARBA" id="ARBA00023242"/>
    </source>
</evidence>
<evidence type="ECO:0000313" key="11">
    <source>
        <dbReference type="Proteomes" id="UP000633448"/>
    </source>
</evidence>
<keyword evidence="3" id="KW-0677">Repeat</keyword>
<comment type="subcellular location">
    <subcellularLocation>
        <location evidence="1">Nucleus</location>
    </subcellularLocation>
</comment>
<dbReference type="InterPro" id="IPR034736">
    <property type="entry name" value="ZF_C2H2_AKAP95"/>
</dbReference>